<dbReference type="EMBL" id="CAJJDM010000052">
    <property type="protein sequence ID" value="CAD8074417.1"/>
    <property type="molecule type" value="Genomic_DNA"/>
</dbReference>
<dbReference type="Pfam" id="PF10260">
    <property type="entry name" value="SAYSvFN"/>
    <property type="match status" value="1"/>
</dbReference>
<dbReference type="InterPro" id="IPR019387">
    <property type="entry name" value="SAYSvFN_dom"/>
</dbReference>
<gene>
    <name evidence="3" type="ORF">PPRIM_AZ9-3.1.T0520267</name>
</gene>
<dbReference type="AlphaFoldDB" id="A0A8S1M3A7"/>
<evidence type="ECO:0000259" key="2">
    <source>
        <dbReference type="Pfam" id="PF10260"/>
    </source>
</evidence>
<dbReference type="Proteomes" id="UP000688137">
    <property type="component" value="Unassembled WGS sequence"/>
</dbReference>
<feature type="transmembrane region" description="Helical" evidence="1">
    <location>
        <begin position="158"/>
        <end position="179"/>
    </location>
</feature>
<keyword evidence="1" id="KW-1133">Transmembrane helix</keyword>
<evidence type="ECO:0000313" key="4">
    <source>
        <dbReference type="Proteomes" id="UP000688137"/>
    </source>
</evidence>
<evidence type="ECO:0000256" key="1">
    <source>
        <dbReference type="SAM" id="Phobius"/>
    </source>
</evidence>
<dbReference type="OMA" id="ISIHYSM"/>
<feature type="transmembrane region" description="Helical" evidence="1">
    <location>
        <begin position="134"/>
        <end position="152"/>
    </location>
</feature>
<name>A0A8S1M3A7_PARPR</name>
<keyword evidence="4" id="KW-1185">Reference proteome</keyword>
<dbReference type="InterPro" id="IPR004027">
    <property type="entry name" value="SEC_C_motif"/>
</dbReference>
<keyword evidence="1" id="KW-0472">Membrane</keyword>
<dbReference type="PANTHER" id="PTHR13527:SF0">
    <property type="entry name" value="SAYSVFN DOMAIN-CONTAINING PROTEIN 1"/>
    <property type="match status" value="1"/>
</dbReference>
<feature type="domain" description="SAYSvFN" evidence="2">
    <location>
        <begin position="147"/>
        <end position="212"/>
    </location>
</feature>
<organism evidence="3 4">
    <name type="scientific">Paramecium primaurelia</name>
    <dbReference type="NCBI Taxonomy" id="5886"/>
    <lineage>
        <taxon>Eukaryota</taxon>
        <taxon>Sar</taxon>
        <taxon>Alveolata</taxon>
        <taxon>Ciliophora</taxon>
        <taxon>Intramacronucleata</taxon>
        <taxon>Oligohymenophorea</taxon>
        <taxon>Peniculida</taxon>
        <taxon>Parameciidae</taxon>
        <taxon>Paramecium</taxon>
    </lineage>
</organism>
<protein>
    <recommendedName>
        <fullName evidence="2">SAYSvFN domain-containing protein</fullName>
    </recommendedName>
</protein>
<comment type="caution">
    <text evidence="3">The sequence shown here is derived from an EMBL/GenBank/DDBJ whole genome shotgun (WGS) entry which is preliminary data.</text>
</comment>
<accession>A0A8S1M3A7</accession>
<proteinExistence type="predicted"/>
<reference evidence="3" key="1">
    <citation type="submission" date="2021-01" db="EMBL/GenBank/DDBJ databases">
        <authorList>
            <consortium name="Genoscope - CEA"/>
            <person name="William W."/>
        </authorList>
    </citation>
    <scope>NUCLEOTIDE SEQUENCE</scope>
</reference>
<dbReference type="PANTHER" id="PTHR13527">
    <property type="entry name" value="SAYSVFN DOMAIN-CONTAINING PROTEIN 1"/>
    <property type="match status" value="1"/>
</dbReference>
<dbReference type="InterPro" id="IPR039159">
    <property type="entry name" value="SAYSD1"/>
</dbReference>
<dbReference type="Pfam" id="PF02810">
    <property type="entry name" value="SEC-C"/>
    <property type="match status" value="1"/>
</dbReference>
<sequence>MLKLGIKIGIRINVKSCDNTLLKLFRDFLRQRDQRIFIQKLSDFANSQIEKQKDNQSMDPYMKKIEQNNQHKDLIKDICSKFLKSKVKQNQRILLVEYSNLAIFDYYYYMYKVELVDSSEFKDRSKYYKHLLQTYFQWSFLKYFVYTIIWLIGGRISILYSMQGLYVIITGFALIFTNLGTREKGTLSAYSIFNKGYKKLMGQMTEEDVANMYNMGGVKKKKDDLSEDDDDDKISKDFEGLSMEQMMAKLSKLGNKQCFCNSGRKYKKCHYYIHQRIKQQEDEDRRKGIKQN</sequence>
<evidence type="ECO:0000313" key="3">
    <source>
        <dbReference type="EMBL" id="CAD8074417.1"/>
    </source>
</evidence>
<keyword evidence="1" id="KW-0812">Transmembrane</keyword>